<gene>
    <name evidence="1" type="ordered locus">Os08g0456600</name>
</gene>
<sequence length="139" mass="15709">QLRRRLQAELQRLRHGVLVLRRRLLPQVLVLRGAVRRLPGSAPAVAELPVVVLQGAAVLLQVPVVVLRGGAFLLLLLRRREGIVGVLLRQALLPRRRDAGAVVPRVLLRLLVLLPEVQRWVQPPVVWQSVLCRRMLMLK</sequence>
<organism evidence="1 2">
    <name type="scientific">Oryza sativa subsp. japonica</name>
    <name type="common">Rice</name>
    <dbReference type="NCBI Taxonomy" id="39947"/>
    <lineage>
        <taxon>Eukaryota</taxon>
        <taxon>Viridiplantae</taxon>
        <taxon>Streptophyta</taxon>
        <taxon>Embryophyta</taxon>
        <taxon>Tracheophyta</taxon>
        <taxon>Spermatophyta</taxon>
        <taxon>Magnoliopsida</taxon>
        <taxon>Liliopsida</taxon>
        <taxon>Poales</taxon>
        <taxon>Poaceae</taxon>
        <taxon>BOP clade</taxon>
        <taxon>Oryzoideae</taxon>
        <taxon>Oryzeae</taxon>
        <taxon>Oryzinae</taxon>
        <taxon>Oryza</taxon>
        <taxon>Oryza sativa</taxon>
    </lineage>
</organism>
<dbReference type="PlantReactome" id="R-OSA-9035605">
    <property type="pathway name" value="Regulation of seed size"/>
</dbReference>
<accession>Q0J586</accession>
<reference evidence="1 2" key="1">
    <citation type="journal article" date="2005" name="Nature">
        <title>The map-based sequence of the rice genome.</title>
        <authorList>
            <consortium name="International rice genome sequencing project (IRGSP)"/>
            <person name="Matsumoto T."/>
            <person name="Wu J."/>
            <person name="Kanamori H."/>
            <person name="Katayose Y."/>
            <person name="Fujisawa M."/>
            <person name="Namiki N."/>
            <person name="Mizuno H."/>
            <person name="Yamamoto K."/>
            <person name="Antonio B.A."/>
            <person name="Baba T."/>
            <person name="Sakata K."/>
            <person name="Nagamura Y."/>
            <person name="Aoki H."/>
            <person name="Arikawa K."/>
            <person name="Arita K."/>
            <person name="Bito T."/>
            <person name="Chiden Y."/>
            <person name="Fujitsuka N."/>
            <person name="Fukunaka R."/>
            <person name="Hamada M."/>
            <person name="Harada C."/>
            <person name="Hayashi A."/>
            <person name="Hijishita S."/>
            <person name="Honda M."/>
            <person name="Hosokawa S."/>
            <person name="Ichikawa Y."/>
            <person name="Idonuma A."/>
            <person name="Iijima M."/>
            <person name="Ikeda M."/>
            <person name="Ikeno M."/>
            <person name="Ito K."/>
            <person name="Ito S."/>
            <person name="Ito T."/>
            <person name="Ito Y."/>
            <person name="Ito Y."/>
            <person name="Iwabuchi A."/>
            <person name="Kamiya K."/>
            <person name="Karasawa W."/>
            <person name="Kurita K."/>
            <person name="Katagiri S."/>
            <person name="Kikuta A."/>
            <person name="Kobayashi H."/>
            <person name="Kobayashi N."/>
            <person name="Machita K."/>
            <person name="Maehara T."/>
            <person name="Masukawa M."/>
            <person name="Mizubayashi T."/>
            <person name="Mukai Y."/>
            <person name="Nagasaki H."/>
            <person name="Nagata Y."/>
            <person name="Naito S."/>
            <person name="Nakashima M."/>
            <person name="Nakama Y."/>
            <person name="Nakamichi Y."/>
            <person name="Nakamura M."/>
            <person name="Meguro A."/>
            <person name="Negishi M."/>
            <person name="Ohta I."/>
            <person name="Ohta T."/>
            <person name="Okamoto M."/>
            <person name="Ono N."/>
            <person name="Saji S."/>
            <person name="Sakaguchi M."/>
            <person name="Sakai K."/>
            <person name="Shibata M."/>
            <person name="Shimokawa T."/>
            <person name="Song J."/>
            <person name="Takazaki Y."/>
            <person name="Terasawa K."/>
            <person name="Tsugane M."/>
            <person name="Tsuji K."/>
            <person name="Ueda S."/>
            <person name="Waki K."/>
            <person name="Yamagata H."/>
            <person name="Yamamoto M."/>
            <person name="Yamamoto S."/>
            <person name="Yamane H."/>
            <person name="Yoshiki S."/>
            <person name="Yoshihara R."/>
            <person name="Yukawa K."/>
            <person name="Zhong H."/>
            <person name="Yano M."/>
            <person name="Yuan Q."/>
            <person name="Ouyang S."/>
            <person name="Liu J."/>
            <person name="Jones K.M."/>
            <person name="Gansberger K."/>
            <person name="Moffat K."/>
            <person name="Hill J."/>
            <person name="Bera J."/>
            <person name="Fadrosh D."/>
            <person name="Jin S."/>
            <person name="Johri S."/>
            <person name="Kim M."/>
            <person name="Overton L."/>
            <person name="Reardon M."/>
            <person name="Tsitrin T."/>
            <person name="Vuong H."/>
            <person name="Weaver B."/>
            <person name="Ciecko A."/>
            <person name="Tallon L."/>
            <person name="Jackson J."/>
            <person name="Pai G."/>
            <person name="Aken S.V."/>
            <person name="Utterback T."/>
            <person name="Reidmuller S."/>
            <person name="Feldblyum T."/>
            <person name="Hsiao J."/>
            <person name="Zismann V."/>
            <person name="Iobst S."/>
            <person name="de Vazeille A.R."/>
            <person name="Buell C.R."/>
            <person name="Ying K."/>
            <person name="Li Y."/>
            <person name="Lu T."/>
            <person name="Huang Y."/>
            <person name="Zhao Q."/>
            <person name="Feng Q."/>
            <person name="Zhang L."/>
            <person name="Zhu J."/>
            <person name="Weng Q."/>
            <person name="Mu J."/>
            <person name="Lu Y."/>
            <person name="Fan D."/>
            <person name="Liu Y."/>
            <person name="Guan J."/>
            <person name="Zhang Y."/>
            <person name="Yu S."/>
            <person name="Liu X."/>
            <person name="Zhang Y."/>
            <person name="Hong G."/>
            <person name="Han B."/>
            <person name="Choisne N."/>
            <person name="Demange N."/>
            <person name="Orjeda G."/>
            <person name="Samain S."/>
            <person name="Cattolico L."/>
            <person name="Pelletier E."/>
            <person name="Couloux A."/>
            <person name="Segurens B."/>
            <person name="Wincker P."/>
            <person name="D'Hont A."/>
            <person name="Scarpelli C."/>
            <person name="Weissenbach J."/>
            <person name="Salanoubat M."/>
            <person name="Quetier F."/>
            <person name="Yu Y."/>
            <person name="Kim H.R."/>
            <person name="Rambo T."/>
            <person name="Currie J."/>
            <person name="Collura K."/>
            <person name="Luo M."/>
            <person name="Yang T."/>
            <person name="Ammiraju J.S.S."/>
            <person name="Engler F."/>
            <person name="Soderlund C."/>
            <person name="Wing R.A."/>
            <person name="Palmer L.E."/>
            <person name="de la Bastide M."/>
            <person name="Spiegel L."/>
            <person name="Nascimento L."/>
            <person name="Zutavern T."/>
            <person name="O'Shaughnessy A."/>
            <person name="Dike S."/>
            <person name="Dedhia N."/>
            <person name="Preston R."/>
            <person name="Balija V."/>
            <person name="McCombie W.R."/>
            <person name="Chow T."/>
            <person name="Chen H."/>
            <person name="Chung M."/>
            <person name="Chen C."/>
            <person name="Shaw J."/>
            <person name="Wu H."/>
            <person name="Hsiao K."/>
            <person name="Chao Y."/>
            <person name="Chu M."/>
            <person name="Cheng C."/>
            <person name="Hour A."/>
            <person name="Lee P."/>
            <person name="Lin S."/>
            <person name="Lin Y."/>
            <person name="Liou J."/>
            <person name="Liu S."/>
            <person name="Hsing Y."/>
            <person name="Raghuvanshi S."/>
            <person name="Mohanty A."/>
            <person name="Bharti A.K."/>
            <person name="Gaur A."/>
            <person name="Gupta V."/>
            <person name="Kumar D."/>
            <person name="Ravi V."/>
            <person name="Vij S."/>
            <person name="Kapur A."/>
            <person name="Khurana P."/>
            <person name="Khurana P."/>
            <person name="Khurana J.P."/>
            <person name="Tyagi A.K."/>
            <person name="Gaikwad K."/>
            <person name="Singh A."/>
            <person name="Dalal V."/>
            <person name="Srivastava S."/>
            <person name="Dixit A."/>
            <person name="Pal A.K."/>
            <person name="Ghazi I.A."/>
            <person name="Yadav M."/>
            <person name="Pandit A."/>
            <person name="Bhargava A."/>
            <person name="Sureshbabu K."/>
            <person name="Batra K."/>
            <person name="Sharma T.R."/>
            <person name="Mohapatra T."/>
            <person name="Singh N.K."/>
            <person name="Messing J."/>
            <person name="Nelson A.B."/>
            <person name="Fuks G."/>
            <person name="Kavchok S."/>
            <person name="Keizer G."/>
            <person name="Linton E."/>
            <person name="Llaca V."/>
            <person name="Song R."/>
            <person name="Tanyolac B."/>
            <person name="Young S."/>
            <person name="Ho-Il K."/>
            <person name="Hahn J.H."/>
            <person name="Sangsakoo G."/>
            <person name="Vanavichit A."/>
            <person name="de Mattos Luiz.A.T."/>
            <person name="Zimmer P.D."/>
            <person name="Malone G."/>
            <person name="Dellagostin O."/>
            <person name="de Oliveira A.C."/>
            <person name="Bevan M."/>
            <person name="Bancroft I."/>
            <person name="Minx P."/>
            <person name="Cordum H."/>
            <person name="Wilson R."/>
            <person name="Cheng Z."/>
            <person name="Jin W."/>
            <person name="Jiang J."/>
            <person name="Leong S.A."/>
            <person name="Iwama H."/>
            <person name="Gojobori T."/>
            <person name="Itoh T."/>
            <person name="Niimura Y."/>
            <person name="Fujii Y."/>
            <person name="Habara T."/>
            <person name="Sakai H."/>
            <person name="Sato Y."/>
            <person name="Wilson G."/>
            <person name="Kumar K."/>
            <person name="McCouch S."/>
            <person name="Juretic N."/>
            <person name="Hoen D."/>
            <person name="Wright S."/>
            <person name="Bruskiewich R."/>
            <person name="Bureau T."/>
            <person name="Miyao A."/>
            <person name="Hirochika H."/>
            <person name="Nishikawa T."/>
            <person name="Kadowaki K."/>
            <person name="Sugiura M."/>
            <person name="Burr B."/>
            <person name="Sasaki T."/>
        </authorList>
    </citation>
    <scope>NUCLEOTIDE SEQUENCE [LARGE SCALE GENOMIC DNA]</scope>
    <source>
        <strain evidence="2">cv. Nipponbare</strain>
    </source>
</reference>
<reference evidence="2" key="2">
    <citation type="journal article" date="2008" name="Nucleic Acids Res.">
        <title>The rice annotation project database (RAP-DB): 2008 update.</title>
        <authorList>
            <consortium name="The rice annotation project (RAP)"/>
        </authorList>
    </citation>
    <scope>GENOME REANNOTATION</scope>
    <source>
        <strain evidence="2">cv. Nipponbare</strain>
    </source>
</reference>
<evidence type="ECO:0000313" key="2">
    <source>
        <dbReference type="Proteomes" id="UP000000763"/>
    </source>
</evidence>
<dbReference type="Proteomes" id="UP000000763">
    <property type="component" value="Chromosome 8"/>
</dbReference>
<evidence type="ECO:0000313" key="1">
    <source>
        <dbReference type="EMBL" id="BAF23879.1"/>
    </source>
</evidence>
<protein>
    <submittedName>
        <fullName evidence="1">Os08g0456600 protein</fullName>
    </submittedName>
</protein>
<dbReference type="AlphaFoldDB" id="Q0J586"/>
<feature type="non-terminal residue" evidence="1">
    <location>
        <position position="1"/>
    </location>
</feature>
<dbReference type="EMBL" id="AP008214">
    <property type="protein sequence ID" value="BAF23879.1"/>
    <property type="molecule type" value="Genomic_DNA"/>
</dbReference>
<proteinExistence type="predicted"/>
<dbReference type="KEGG" id="dosa:Os08g0456600"/>
<name>Q0J586_ORYSJ</name>